<dbReference type="EMBL" id="JANPWB010000003">
    <property type="protein sequence ID" value="KAJ1204542.1"/>
    <property type="molecule type" value="Genomic_DNA"/>
</dbReference>
<accession>A0AAV7VW90</accession>
<gene>
    <name evidence="1" type="ORF">NDU88_008319</name>
</gene>
<protein>
    <submittedName>
        <fullName evidence="1">Uncharacterized protein</fullName>
    </submittedName>
</protein>
<keyword evidence="2" id="KW-1185">Reference proteome</keyword>
<dbReference type="Proteomes" id="UP001066276">
    <property type="component" value="Chromosome 2_1"/>
</dbReference>
<evidence type="ECO:0000313" key="1">
    <source>
        <dbReference type="EMBL" id="KAJ1204542.1"/>
    </source>
</evidence>
<evidence type="ECO:0000313" key="2">
    <source>
        <dbReference type="Proteomes" id="UP001066276"/>
    </source>
</evidence>
<sequence length="66" mass="7402">MTRALPGGGFFCRASRGAPIDSGARPRVGYPLRFRSVRSLDTCVFVTNLMKRSNYHTRICHKLNST</sequence>
<proteinExistence type="predicted"/>
<dbReference type="AlphaFoldDB" id="A0AAV7VW90"/>
<comment type="caution">
    <text evidence="1">The sequence shown here is derived from an EMBL/GenBank/DDBJ whole genome shotgun (WGS) entry which is preliminary data.</text>
</comment>
<organism evidence="1 2">
    <name type="scientific">Pleurodeles waltl</name>
    <name type="common">Iberian ribbed newt</name>
    <dbReference type="NCBI Taxonomy" id="8319"/>
    <lineage>
        <taxon>Eukaryota</taxon>
        <taxon>Metazoa</taxon>
        <taxon>Chordata</taxon>
        <taxon>Craniata</taxon>
        <taxon>Vertebrata</taxon>
        <taxon>Euteleostomi</taxon>
        <taxon>Amphibia</taxon>
        <taxon>Batrachia</taxon>
        <taxon>Caudata</taxon>
        <taxon>Salamandroidea</taxon>
        <taxon>Salamandridae</taxon>
        <taxon>Pleurodelinae</taxon>
        <taxon>Pleurodeles</taxon>
    </lineage>
</organism>
<name>A0AAV7VW90_PLEWA</name>
<reference evidence="1" key="1">
    <citation type="journal article" date="2022" name="bioRxiv">
        <title>Sequencing and chromosome-scale assembly of the giantPleurodeles waltlgenome.</title>
        <authorList>
            <person name="Brown T."/>
            <person name="Elewa A."/>
            <person name="Iarovenko S."/>
            <person name="Subramanian E."/>
            <person name="Araus A.J."/>
            <person name="Petzold A."/>
            <person name="Susuki M."/>
            <person name="Suzuki K.-i.T."/>
            <person name="Hayashi T."/>
            <person name="Toyoda A."/>
            <person name="Oliveira C."/>
            <person name="Osipova E."/>
            <person name="Leigh N.D."/>
            <person name="Simon A."/>
            <person name="Yun M.H."/>
        </authorList>
    </citation>
    <scope>NUCLEOTIDE SEQUENCE</scope>
    <source>
        <strain evidence="1">20211129_DDA</strain>
        <tissue evidence="1">Liver</tissue>
    </source>
</reference>